<dbReference type="HOGENOM" id="CLU_048716_0_0_0"/>
<evidence type="ECO:0000256" key="4">
    <source>
        <dbReference type="ARBA" id="ARBA00022679"/>
    </source>
</evidence>
<keyword evidence="5 9" id="KW-0547">Nucleotide-binding</keyword>
<name>A8F833_PSELT</name>
<dbReference type="OrthoDB" id="9771859at2"/>
<dbReference type="Gene3D" id="3.30.420.40">
    <property type="match status" value="2"/>
</dbReference>
<evidence type="ECO:0000313" key="12">
    <source>
        <dbReference type="Proteomes" id="UP000002016"/>
    </source>
</evidence>
<dbReference type="NCBIfam" id="NF002834">
    <property type="entry name" value="PRK03011.1-5"/>
    <property type="match status" value="1"/>
</dbReference>
<reference evidence="11 12" key="1">
    <citation type="submission" date="2007-08" db="EMBL/GenBank/DDBJ databases">
        <title>Complete sequence of Thermotoga lettingae TMO.</title>
        <authorList>
            <consortium name="US DOE Joint Genome Institute"/>
            <person name="Copeland A."/>
            <person name="Lucas S."/>
            <person name="Lapidus A."/>
            <person name="Barry K."/>
            <person name="Glavina del Rio T."/>
            <person name="Dalin E."/>
            <person name="Tice H."/>
            <person name="Pitluck S."/>
            <person name="Foster B."/>
            <person name="Bruce D."/>
            <person name="Schmutz J."/>
            <person name="Larimer F."/>
            <person name="Land M."/>
            <person name="Hauser L."/>
            <person name="Kyrpides N."/>
            <person name="Mikhailova N."/>
            <person name="Nelson K."/>
            <person name="Gogarten J.P."/>
            <person name="Noll K."/>
            <person name="Richardson P."/>
        </authorList>
    </citation>
    <scope>NUCLEOTIDE SEQUENCE [LARGE SCALE GENOMIC DNA]</scope>
    <source>
        <strain evidence="12">ATCC BAA-301 / DSM 14385 / NBRC 107922 / TMO</strain>
    </source>
</reference>
<dbReference type="CDD" id="cd24011">
    <property type="entry name" value="ASKHA_NBD_BK"/>
    <property type="match status" value="1"/>
</dbReference>
<dbReference type="KEGG" id="tle:Tlet_1763"/>
<dbReference type="InterPro" id="IPR023865">
    <property type="entry name" value="Aliphatic_acid_kinase_CS"/>
</dbReference>
<dbReference type="GO" id="GO:0008776">
    <property type="term" value="F:acetate kinase activity"/>
    <property type="evidence" value="ECO:0007669"/>
    <property type="project" value="TreeGrafter"/>
</dbReference>
<dbReference type="InterPro" id="IPR000890">
    <property type="entry name" value="Aliphatic_acid_kin_short-chain"/>
</dbReference>
<dbReference type="NCBIfam" id="TIGR02707">
    <property type="entry name" value="butyr_kinase"/>
    <property type="match status" value="1"/>
</dbReference>
<keyword evidence="6 9" id="KW-0418">Kinase</keyword>
<dbReference type="GO" id="GO:0006083">
    <property type="term" value="P:acetate metabolic process"/>
    <property type="evidence" value="ECO:0007669"/>
    <property type="project" value="TreeGrafter"/>
</dbReference>
<keyword evidence="4 9" id="KW-0808">Transferase</keyword>
<dbReference type="STRING" id="416591.Tlet_1763"/>
<sequence length="368" mass="40519">MYRILVINPGSTSTKLAIFENEDMILSETLRHSSDELSRYDTIFDQYEFRKGVIVDFLEKSGYSIHDFSAIVGRGGLLSPIPGGTYEVNTSMIDELKQAKYGEHASNLGAVLAYELARIAGIKSYIVDPVVVDELAEIARLSGHPELPRKSIFHALNQKAVARRAAAELGKNYEDANLIVVHMGGGISVGAHVKGKVVDVNNALDGDGPFTPERSGTLPLTQLIDLCFSGKYSKEWVMRRIKGNGGLVAYLGTNSAIEVQKRISEGDKKAEIVYRAMSYQIAKWIGKTAAAMRGDVDAIVLTGGLAYDERYMISWLKEYVSFIAPVFVYPGGDEEKALALGVLRVLRGQEKAKIYSKEAEKWQKIMSL</sequence>
<dbReference type="SUPFAM" id="SSF53067">
    <property type="entry name" value="Actin-like ATPase domain"/>
    <property type="match status" value="2"/>
</dbReference>
<evidence type="ECO:0000256" key="7">
    <source>
        <dbReference type="ARBA" id="ARBA00022840"/>
    </source>
</evidence>
<dbReference type="PROSITE" id="PS01076">
    <property type="entry name" value="ACETATE_KINASE_2"/>
    <property type="match status" value="1"/>
</dbReference>
<dbReference type="PIRSF" id="PIRSF036458">
    <property type="entry name" value="Butyrate_kin"/>
    <property type="match status" value="1"/>
</dbReference>
<keyword evidence="3 9" id="KW-0963">Cytoplasm</keyword>
<dbReference type="HAMAP" id="MF_00542">
    <property type="entry name" value="Butyrate_kinase"/>
    <property type="match status" value="1"/>
</dbReference>
<dbReference type="PROSITE" id="PS01075">
    <property type="entry name" value="ACETATE_KINASE_1"/>
    <property type="match status" value="1"/>
</dbReference>
<evidence type="ECO:0000256" key="5">
    <source>
        <dbReference type="ARBA" id="ARBA00022741"/>
    </source>
</evidence>
<keyword evidence="7 9" id="KW-0067">ATP-binding</keyword>
<dbReference type="GO" id="GO:0047761">
    <property type="term" value="F:butyrate kinase activity"/>
    <property type="evidence" value="ECO:0007669"/>
    <property type="project" value="UniProtKB-UniRule"/>
</dbReference>
<comment type="subcellular location">
    <subcellularLocation>
        <location evidence="1 9">Cytoplasm</location>
    </subcellularLocation>
</comment>
<evidence type="ECO:0000256" key="2">
    <source>
        <dbReference type="ARBA" id="ARBA00008748"/>
    </source>
</evidence>
<protein>
    <recommendedName>
        <fullName evidence="9">Probable butyrate kinase</fullName>
        <shortName evidence="9">BK</shortName>
        <ecNumber evidence="9">2.7.2.7</ecNumber>
    </recommendedName>
    <alternativeName>
        <fullName evidence="9">Branched-chain carboxylic acid kinase</fullName>
    </alternativeName>
</protein>
<comment type="similarity">
    <text evidence="2 9 10">Belongs to the acetokinase family.</text>
</comment>
<evidence type="ECO:0000256" key="3">
    <source>
        <dbReference type="ARBA" id="ARBA00022490"/>
    </source>
</evidence>
<dbReference type="PANTHER" id="PTHR21060:SF3">
    <property type="entry name" value="BUTYRATE KINASE 2-RELATED"/>
    <property type="match status" value="1"/>
</dbReference>
<accession>A8F833</accession>
<dbReference type="GO" id="GO:0005524">
    <property type="term" value="F:ATP binding"/>
    <property type="evidence" value="ECO:0007669"/>
    <property type="project" value="UniProtKB-KW"/>
</dbReference>
<dbReference type="EMBL" id="CP000812">
    <property type="protein sequence ID" value="ABV34317.1"/>
    <property type="molecule type" value="Genomic_DNA"/>
</dbReference>
<organism evidence="11 12">
    <name type="scientific">Pseudothermotoga lettingae (strain ATCC BAA-301 / DSM 14385 / NBRC 107922 / TMO)</name>
    <name type="common">Thermotoga lettingae</name>
    <dbReference type="NCBI Taxonomy" id="416591"/>
    <lineage>
        <taxon>Bacteria</taxon>
        <taxon>Thermotogati</taxon>
        <taxon>Thermotogota</taxon>
        <taxon>Thermotogae</taxon>
        <taxon>Thermotogales</taxon>
        <taxon>Thermotogaceae</taxon>
        <taxon>Pseudothermotoga</taxon>
    </lineage>
</organism>
<dbReference type="RefSeq" id="WP_012003793.1">
    <property type="nucleotide sequence ID" value="NC_009828.1"/>
</dbReference>
<evidence type="ECO:0000256" key="8">
    <source>
        <dbReference type="ARBA" id="ARBA00048596"/>
    </source>
</evidence>
<keyword evidence="12" id="KW-1185">Reference proteome</keyword>
<dbReference type="Proteomes" id="UP000002016">
    <property type="component" value="Chromosome"/>
</dbReference>
<evidence type="ECO:0000256" key="1">
    <source>
        <dbReference type="ARBA" id="ARBA00004496"/>
    </source>
</evidence>
<reference evidence="11 12" key="2">
    <citation type="journal article" date="2009" name="Proc. Natl. Acad. Sci. U.S.A.">
        <title>On the chimeric nature, thermophilic origin, and phylogenetic placement of the Thermotogales.</title>
        <authorList>
            <person name="Zhaxybayeva O."/>
            <person name="Swithers K.S."/>
            <person name="Lapierre P."/>
            <person name="Fournier G.P."/>
            <person name="Bickhart D.M."/>
            <person name="DeBoy R.T."/>
            <person name="Nelson K.E."/>
            <person name="Nesbo C.L."/>
            <person name="Doolittle W.F."/>
            <person name="Gogarten J.P."/>
            <person name="Noll K.M."/>
        </authorList>
    </citation>
    <scope>NUCLEOTIDE SEQUENCE [LARGE SCALE GENOMIC DNA]</scope>
    <source>
        <strain evidence="12">ATCC BAA-301 / DSM 14385 / NBRC 107922 / TMO</strain>
    </source>
</reference>
<evidence type="ECO:0000313" key="11">
    <source>
        <dbReference type="EMBL" id="ABV34317.1"/>
    </source>
</evidence>
<dbReference type="Pfam" id="PF00871">
    <property type="entry name" value="Acetate_kinase"/>
    <property type="match status" value="1"/>
</dbReference>
<evidence type="ECO:0000256" key="9">
    <source>
        <dbReference type="HAMAP-Rule" id="MF_00542"/>
    </source>
</evidence>
<dbReference type="InterPro" id="IPR043129">
    <property type="entry name" value="ATPase_NBD"/>
</dbReference>
<dbReference type="InterPro" id="IPR011245">
    <property type="entry name" value="Butyrate_kin"/>
</dbReference>
<evidence type="ECO:0000256" key="6">
    <source>
        <dbReference type="ARBA" id="ARBA00022777"/>
    </source>
</evidence>
<dbReference type="AlphaFoldDB" id="A8F833"/>
<dbReference type="GO" id="GO:0005737">
    <property type="term" value="C:cytoplasm"/>
    <property type="evidence" value="ECO:0007669"/>
    <property type="project" value="UniProtKB-SubCell"/>
</dbReference>
<dbReference type="PANTHER" id="PTHR21060">
    <property type="entry name" value="ACETATE KINASE"/>
    <property type="match status" value="1"/>
</dbReference>
<dbReference type="PRINTS" id="PR00471">
    <property type="entry name" value="ACETATEKNASE"/>
</dbReference>
<proteinExistence type="inferred from homology"/>
<comment type="catalytic activity">
    <reaction evidence="8 9">
        <text>butanoate + ATP = butanoyl phosphate + ADP</text>
        <dbReference type="Rhea" id="RHEA:13585"/>
        <dbReference type="ChEBI" id="CHEBI:17968"/>
        <dbReference type="ChEBI" id="CHEBI:30616"/>
        <dbReference type="ChEBI" id="CHEBI:58079"/>
        <dbReference type="ChEBI" id="CHEBI:456216"/>
        <dbReference type="EC" id="2.7.2.7"/>
    </reaction>
</comment>
<gene>
    <name evidence="9" type="primary">buk</name>
    <name evidence="11" type="ordered locus">Tlet_1763</name>
</gene>
<evidence type="ECO:0000256" key="10">
    <source>
        <dbReference type="RuleBase" id="RU003835"/>
    </source>
</evidence>
<dbReference type="EC" id="2.7.2.7" evidence="9"/>
<dbReference type="eggNOG" id="COG3426">
    <property type="taxonomic scope" value="Bacteria"/>
</dbReference>